<dbReference type="Pfam" id="PF01094">
    <property type="entry name" value="ANF_receptor"/>
    <property type="match status" value="3"/>
</dbReference>
<feature type="domain" description="GPCR family 3 nine cysteines" evidence="12">
    <location>
        <begin position="572"/>
        <end position="611"/>
    </location>
</feature>
<dbReference type="InterPro" id="IPR011500">
    <property type="entry name" value="GPCR_3_9-Cys_dom"/>
</dbReference>
<dbReference type="PANTHER" id="PTHR24061:SF528">
    <property type="entry name" value="C-FAMILY ODORANT RECEPTOR OLFCD2-RELATED"/>
    <property type="match status" value="1"/>
</dbReference>
<dbReference type="InterPro" id="IPR000068">
    <property type="entry name" value="GPCR_3_Ca_sens_rcpt-rel"/>
</dbReference>
<organism evidence="13 14">
    <name type="scientific">Labeo rohita</name>
    <name type="common">Indian major carp</name>
    <name type="synonym">Cyprinus rohita</name>
    <dbReference type="NCBI Taxonomy" id="84645"/>
    <lineage>
        <taxon>Eukaryota</taxon>
        <taxon>Metazoa</taxon>
        <taxon>Chordata</taxon>
        <taxon>Craniata</taxon>
        <taxon>Vertebrata</taxon>
        <taxon>Euteleostomi</taxon>
        <taxon>Actinopterygii</taxon>
        <taxon>Neopterygii</taxon>
        <taxon>Teleostei</taxon>
        <taxon>Ostariophysi</taxon>
        <taxon>Cypriniformes</taxon>
        <taxon>Cyprinidae</taxon>
        <taxon>Labeoninae</taxon>
        <taxon>Labeonini</taxon>
        <taxon>Labeo</taxon>
    </lineage>
</organism>
<dbReference type="PRINTS" id="PR00248">
    <property type="entry name" value="GPCRMGR"/>
</dbReference>
<evidence type="ECO:0000259" key="11">
    <source>
        <dbReference type="Pfam" id="PF01094"/>
    </source>
</evidence>
<dbReference type="FunFam" id="2.10.50.30:FF:000007">
    <property type="entry name" value="Vomeronasal 2, receptor 82"/>
    <property type="match status" value="4"/>
</dbReference>
<comment type="caution">
    <text evidence="13">The sequence shown here is derived from an EMBL/GenBank/DDBJ whole genome shotgun (WGS) entry which is preliminary data.</text>
</comment>
<feature type="domain" description="Receptor ligand binding region" evidence="11">
    <location>
        <begin position="73"/>
        <end position="169"/>
    </location>
</feature>
<dbReference type="PRINTS" id="PR01535">
    <property type="entry name" value="VOMERONASL2R"/>
</dbReference>
<reference evidence="13 14" key="1">
    <citation type="submission" date="2018-03" db="EMBL/GenBank/DDBJ databases">
        <title>Draft genome sequence of Rohu Carp (Labeo rohita).</title>
        <authorList>
            <person name="Das P."/>
            <person name="Kushwaha B."/>
            <person name="Joshi C.G."/>
            <person name="Kumar D."/>
            <person name="Nagpure N.S."/>
            <person name="Sahoo L."/>
            <person name="Das S.P."/>
            <person name="Bit A."/>
            <person name="Patnaik S."/>
            <person name="Meher P.K."/>
            <person name="Jayasankar P."/>
            <person name="Koringa P.G."/>
            <person name="Patel N.V."/>
            <person name="Hinsu A.T."/>
            <person name="Kumar R."/>
            <person name="Pandey M."/>
            <person name="Agarwal S."/>
            <person name="Srivastava S."/>
            <person name="Singh M."/>
            <person name="Iquebal M.A."/>
            <person name="Jaiswal S."/>
            <person name="Angadi U.B."/>
            <person name="Kumar N."/>
            <person name="Raza M."/>
            <person name="Shah T.M."/>
            <person name="Rai A."/>
            <person name="Jena J.K."/>
        </authorList>
    </citation>
    <scope>NUCLEOTIDE SEQUENCE [LARGE SCALE GENOMIC DNA]</scope>
    <source>
        <strain evidence="13">DASCIFA01</strain>
        <tissue evidence="13">Testis</tissue>
    </source>
</reference>
<keyword evidence="9" id="KW-0325">Glycoprotein</keyword>
<evidence type="ECO:0000256" key="9">
    <source>
        <dbReference type="ARBA" id="ARBA00023180"/>
    </source>
</evidence>
<keyword evidence="14" id="KW-1185">Reference proteome</keyword>
<dbReference type="InterPro" id="IPR000337">
    <property type="entry name" value="GPCR_3"/>
</dbReference>
<dbReference type="Pfam" id="PF07562">
    <property type="entry name" value="NCD3G"/>
    <property type="match status" value="4"/>
</dbReference>
<dbReference type="EMBL" id="QBIY01012727">
    <property type="protein sequence ID" value="RXN18071.1"/>
    <property type="molecule type" value="Genomic_DNA"/>
</dbReference>
<dbReference type="Gene3D" id="2.10.50.30">
    <property type="entry name" value="GPCR, family 3, nine cysteines domain"/>
    <property type="match status" value="4"/>
</dbReference>
<keyword evidence="3" id="KW-0812">Transmembrane</keyword>
<proteinExistence type="predicted"/>
<evidence type="ECO:0000256" key="2">
    <source>
        <dbReference type="ARBA" id="ARBA00022475"/>
    </source>
</evidence>
<feature type="domain" description="Receptor ligand binding region" evidence="11">
    <location>
        <begin position="368"/>
        <end position="492"/>
    </location>
</feature>
<dbReference type="SUPFAM" id="SSF53822">
    <property type="entry name" value="Periplasmic binding protein-like I"/>
    <property type="match status" value="6"/>
</dbReference>
<evidence type="ECO:0000256" key="3">
    <source>
        <dbReference type="ARBA" id="ARBA00022692"/>
    </source>
</evidence>
<gene>
    <name evidence="13" type="ORF">ROHU_007899</name>
</gene>
<feature type="domain" description="GPCR family 3 nine cysteines" evidence="12">
    <location>
        <begin position="1093"/>
        <end position="1132"/>
    </location>
</feature>
<evidence type="ECO:0000256" key="10">
    <source>
        <dbReference type="ARBA" id="ARBA00023224"/>
    </source>
</evidence>
<dbReference type="GO" id="GO:0005886">
    <property type="term" value="C:plasma membrane"/>
    <property type="evidence" value="ECO:0007669"/>
    <property type="project" value="UniProtKB-SubCell"/>
</dbReference>
<dbReference type="InterPro" id="IPR004073">
    <property type="entry name" value="GPCR_3_vmron_rcpt_2"/>
</dbReference>
<keyword evidence="10" id="KW-0807">Transducer</keyword>
<dbReference type="Proteomes" id="UP000290572">
    <property type="component" value="Unassembled WGS sequence"/>
</dbReference>
<dbReference type="InterPro" id="IPR001828">
    <property type="entry name" value="ANF_lig-bd_rcpt"/>
</dbReference>
<keyword evidence="7" id="KW-0472">Membrane</keyword>
<dbReference type="PANTHER" id="PTHR24061">
    <property type="entry name" value="CALCIUM-SENSING RECEPTOR-RELATED"/>
    <property type="match status" value="1"/>
</dbReference>
<evidence type="ECO:0000256" key="6">
    <source>
        <dbReference type="ARBA" id="ARBA00023040"/>
    </source>
</evidence>
<comment type="subcellular location">
    <subcellularLocation>
        <location evidence="1">Cell membrane</location>
        <topology evidence="1">Multi-pass membrane protein</topology>
    </subcellularLocation>
</comment>
<feature type="domain" description="GPCR family 3 nine cysteines" evidence="12">
    <location>
        <begin position="728"/>
        <end position="767"/>
    </location>
</feature>
<evidence type="ECO:0000256" key="1">
    <source>
        <dbReference type="ARBA" id="ARBA00004651"/>
    </source>
</evidence>
<evidence type="ECO:0000313" key="14">
    <source>
        <dbReference type="Proteomes" id="UP000290572"/>
    </source>
</evidence>
<keyword evidence="8 13" id="KW-0675">Receptor</keyword>
<feature type="domain" description="Receptor ligand binding region" evidence="11">
    <location>
        <begin position="789"/>
        <end position="875"/>
    </location>
</feature>
<evidence type="ECO:0000256" key="7">
    <source>
        <dbReference type="ARBA" id="ARBA00023136"/>
    </source>
</evidence>
<keyword evidence="5" id="KW-1133">Transmembrane helix</keyword>
<sequence>MLLDCRELPGKVLDSEAEEAGLGDGRIRKANFVDIGHLRQFQPEMAFLDYHGSHHLTKGPRRDLGPLESKSVAISHSATCECLSNRKDYPSFFRTIASDYHQSRALAYIVKHLGWSWVGAVNTDNDYGNNGMAIFLTTAQEEGICVEYSVKFYRTEPDKLQKVVETIKKGTAKSLLALPAHLYNLLKGRLTAMRIQTRSRSQGLCAVRAVLQALGRLHKKEDLSAVMIVFHVQKEKSVMRQPVGLVTMLSVPTDTAYEPFMFEAFVSFSGQPADQFVVRVLRDTGAACSFIRGDVLPFSEDSYLGSSILVQEKMTHEYPEAFPACVLTRAQTRKMGTEFTLDDMFMCTDDDVISAGKCRSQEARNEKISHSATCECLSNRKYYPSVFRTIASDYHQSRALAYMVKYFGWSWVGAVNSDNDYGNYGMAIFLNIAQEESICVEYSVKFQRTETEKLKIVVDTIKKGTAKVIVAFLTSFEMNNLLDQLSIQNITGLQVVEALKNVNFTVKMGDRVWFDSTGATVAQYEVVNWQQDSDGSIQFKPVGYYDASLPLDQRFVLNIDSIIWAGGQLEKPRSVCSDSCLPGTRKATQKGRPVCCYDCIPCAEGEISNETGKTIVVLMAFKATLPGSNVMKWFGPAQQRLSVLAFTLIQVVEALKKVNFTVKFGDCVWFDSTGATVAQYEIVNWQQDSDGSIQFKPVGYYDASLPPDQRFVVNTENILWAGGTLKKPRSVCSESCSPGTRKAAQKGRPICCYDCIPCAEGEISNETEIQGDSSQYVINCSRYQDLLGLKDYNEDVPEQRYSSHVYKAVYAVAYSLHSLLKCKEQEGCEKGLTIQPQQVVEALKKVNFTVKFGDRVWFDSTGAAVPQYEVVNWQQDSDGSLQFKSVGYYDASLPPDQRFVLNTKNIIWARGQLEKPRSVCSESCPPGTRKAAQKGRPVCCYDCIPCAEGEISNETVSCRRNQDLLDLKNYNEDVPEHRYSSHVYKAVYAVAHSLHNLLCKEQESCDKNLTMQPQQVVEGLKKINFTVKFGDHVWFDRTGATIAHYEVVNWQQDSDRSFQFKPVGYYDASLPPDQRFVLNSENIIWAGGHLKKPRSVCSESCPPGTRKAAQKGRPVCCYDCIPCAEGEISNETELILEDAAEFVPSTSSASEDQECQQPEQEVVEALKKINFAIKTGDRVWFDSTGGVVALYEVVNWQQDSDGSFQFKSVGYYDASLPTYQNLDLDIENIIWAGGHLEVNGNNFLS</sequence>
<dbReference type="FunFam" id="3.40.50.2300:FF:000016">
    <property type="entry name" value="Taste 1 receptor member 2"/>
    <property type="match status" value="1"/>
</dbReference>
<keyword evidence="2" id="KW-1003">Cell membrane</keyword>
<dbReference type="InterPro" id="IPR028082">
    <property type="entry name" value="Peripla_BP_I"/>
</dbReference>
<evidence type="ECO:0000313" key="13">
    <source>
        <dbReference type="EMBL" id="RXN18071.1"/>
    </source>
</evidence>
<dbReference type="Gene3D" id="3.40.50.2300">
    <property type="match status" value="5"/>
</dbReference>
<keyword evidence="6" id="KW-0297">G-protein coupled receptor</keyword>
<dbReference type="STRING" id="84645.A0A498MB10"/>
<feature type="domain" description="GPCR family 3 nine cysteines" evidence="12">
    <location>
        <begin position="916"/>
        <end position="958"/>
    </location>
</feature>
<accession>A0A498MB10</accession>
<dbReference type="GO" id="GO:0004930">
    <property type="term" value="F:G protein-coupled receptor activity"/>
    <property type="evidence" value="ECO:0007669"/>
    <property type="project" value="UniProtKB-KW"/>
</dbReference>
<keyword evidence="4" id="KW-0732">Signal</keyword>
<dbReference type="InterPro" id="IPR038550">
    <property type="entry name" value="GPCR_3_9-Cys_sf"/>
</dbReference>
<evidence type="ECO:0000256" key="8">
    <source>
        <dbReference type="ARBA" id="ARBA00023170"/>
    </source>
</evidence>
<protein>
    <submittedName>
        <fullName evidence="13">Extracellular calcium-sensing receptor-like protein</fullName>
    </submittedName>
</protein>
<evidence type="ECO:0000256" key="4">
    <source>
        <dbReference type="ARBA" id="ARBA00022729"/>
    </source>
</evidence>
<name>A0A498MB10_LABRO</name>
<evidence type="ECO:0000256" key="5">
    <source>
        <dbReference type="ARBA" id="ARBA00022989"/>
    </source>
</evidence>
<evidence type="ECO:0000259" key="12">
    <source>
        <dbReference type="Pfam" id="PF07562"/>
    </source>
</evidence>
<dbReference type="AlphaFoldDB" id="A0A498MB10"/>